<evidence type="ECO:0000313" key="2">
    <source>
        <dbReference type="EMBL" id="TDX84743.1"/>
    </source>
</evidence>
<accession>A0A4R8I6Y2</accession>
<dbReference type="Pfam" id="PF00535">
    <property type="entry name" value="Glycos_transf_2"/>
    <property type="match status" value="1"/>
</dbReference>
<protein>
    <submittedName>
        <fullName evidence="2">Alpha-1,3-rhamnosyltransferase</fullName>
    </submittedName>
</protein>
<gene>
    <name evidence="2" type="ORF">B0I22_2375</name>
</gene>
<dbReference type="SUPFAM" id="SSF53448">
    <property type="entry name" value="Nucleotide-diphospho-sugar transferases"/>
    <property type="match status" value="1"/>
</dbReference>
<dbReference type="RefSeq" id="WP_133944829.1">
    <property type="nucleotide sequence ID" value="NZ_SOEO01000002.1"/>
</dbReference>
<evidence type="ECO:0000259" key="1">
    <source>
        <dbReference type="Pfam" id="PF00535"/>
    </source>
</evidence>
<dbReference type="PANTHER" id="PTHR22916">
    <property type="entry name" value="GLYCOSYLTRANSFERASE"/>
    <property type="match status" value="1"/>
</dbReference>
<dbReference type="InterPro" id="IPR001173">
    <property type="entry name" value="Glyco_trans_2-like"/>
</dbReference>
<dbReference type="EMBL" id="SOEO01000002">
    <property type="protein sequence ID" value="TDX84743.1"/>
    <property type="molecule type" value="Genomic_DNA"/>
</dbReference>
<dbReference type="PANTHER" id="PTHR22916:SF3">
    <property type="entry name" value="UDP-GLCNAC:BETAGAL BETA-1,3-N-ACETYLGLUCOSAMINYLTRANSFERASE-LIKE PROTEIN 1"/>
    <property type="match status" value="1"/>
</dbReference>
<proteinExistence type="predicted"/>
<feature type="domain" description="Glycosyltransferase 2-like" evidence="1">
    <location>
        <begin position="8"/>
        <end position="116"/>
    </location>
</feature>
<evidence type="ECO:0000313" key="3">
    <source>
        <dbReference type="Proteomes" id="UP000295313"/>
    </source>
</evidence>
<keyword evidence="2" id="KW-0808">Transferase</keyword>
<sequence>MNHFPLVTIVVISYNQSQYINENLDSIKNQTYPNIQLIVADDASKDNSVEKFNLWLKNNDFQAHTNFHQKNTGLATVLNECIELASGKYIKMIAADDFLHPESIEKCVQKLEILGDEYGMVFTDTYVIDVNSEIISDVADYNTLGNVSPEYFRESLIKGNRIAALSVLLRLDVLKETGKYDSNFLVEDYYRWLLVNEKYYIGYIAEKLAYYRMHDTNISISKREQIEREDILLKLIFDKKGSVKKNINYYLFTQYLNNRKIDKKLLEAFLKYPYKSKRLAILLRLHIPAEFYKKVSKFI</sequence>
<dbReference type="InterPro" id="IPR029044">
    <property type="entry name" value="Nucleotide-diphossugar_trans"/>
</dbReference>
<dbReference type="Proteomes" id="UP000295313">
    <property type="component" value="Unassembled WGS sequence"/>
</dbReference>
<dbReference type="AlphaFoldDB" id="A0A4R8I6Y2"/>
<name>A0A4R8I6Y2_9FLAO</name>
<comment type="caution">
    <text evidence="2">The sequence shown here is derived from an EMBL/GenBank/DDBJ whole genome shotgun (WGS) entry which is preliminary data.</text>
</comment>
<reference evidence="2 3" key="1">
    <citation type="submission" date="2019-03" db="EMBL/GenBank/DDBJ databases">
        <title>Genomic Encyclopedia of Type Strains, Phase III (KMG-III): the genomes of soil and plant-associated and newly described type strains.</title>
        <authorList>
            <person name="Whitman W."/>
        </authorList>
    </citation>
    <scope>NUCLEOTIDE SEQUENCE [LARGE SCALE GENOMIC DNA]</scope>
    <source>
        <strain evidence="2 3">CGMCC 1.12802</strain>
    </source>
</reference>
<dbReference type="GO" id="GO:0016758">
    <property type="term" value="F:hexosyltransferase activity"/>
    <property type="evidence" value="ECO:0007669"/>
    <property type="project" value="UniProtKB-ARBA"/>
</dbReference>
<dbReference type="Gene3D" id="3.90.550.10">
    <property type="entry name" value="Spore Coat Polysaccharide Biosynthesis Protein SpsA, Chain A"/>
    <property type="match status" value="1"/>
</dbReference>
<keyword evidence="3" id="KW-1185">Reference proteome</keyword>
<dbReference type="OrthoDB" id="396512at2"/>
<organism evidence="2 3">
    <name type="scientific">Epilithonimonas xixisoli</name>
    <dbReference type="NCBI Taxonomy" id="1476462"/>
    <lineage>
        <taxon>Bacteria</taxon>
        <taxon>Pseudomonadati</taxon>
        <taxon>Bacteroidota</taxon>
        <taxon>Flavobacteriia</taxon>
        <taxon>Flavobacteriales</taxon>
        <taxon>Weeksellaceae</taxon>
        <taxon>Chryseobacterium group</taxon>
        <taxon>Epilithonimonas</taxon>
    </lineage>
</organism>